<dbReference type="EMBL" id="JAIVGD010000002">
    <property type="protein sequence ID" value="KAH0778291.1"/>
    <property type="molecule type" value="Genomic_DNA"/>
</dbReference>
<comment type="caution">
    <text evidence="2">The sequence shown here is derived from an EMBL/GenBank/DDBJ whole genome shotgun (WGS) entry which is preliminary data.</text>
</comment>
<keyword evidence="3" id="KW-1185">Reference proteome</keyword>
<name>A0ABQ7WDG4_SOLTU</name>
<sequence length="111" mass="12450">MGISGPKSRPDSVKGGFVDQNGLRGFVEGGVGIGTKTSPAQALEKIRGELRHVRREVQAEYGRILDFLFDMTRFFLLQGNDSLDFKLENYVSPGEQSTSQKCKEKKRKRVE</sequence>
<organism evidence="2 3">
    <name type="scientific">Solanum tuberosum</name>
    <name type="common">Potato</name>
    <dbReference type="NCBI Taxonomy" id="4113"/>
    <lineage>
        <taxon>Eukaryota</taxon>
        <taxon>Viridiplantae</taxon>
        <taxon>Streptophyta</taxon>
        <taxon>Embryophyta</taxon>
        <taxon>Tracheophyta</taxon>
        <taxon>Spermatophyta</taxon>
        <taxon>Magnoliopsida</taxon>
        <taxon>eudicotyledons</taxon>
        <taxon>Gunneridae</taxon>
        <taxon>Pentapetalae</taxon>
        <taxon>asterids</taxon>
        <taxon>lamiids</taxon>
        <taxon>Solanales</taxon>
        <taxon>Solanaceae</taxon>
        <taxon>Solanoideae</taxon>
        <taxon>Solaneae</taxon>
        <taxon>Solanum</taxon>
    </lineage>
</organism>
<gene>
    <name evidence="2" type="ORF">KY290_004718</name>
</gene>
<reference evidence="2 3" key="1">
    <citation type="journal article" date="2021" name="bioRxiv">
        <title>Chromosome-scale and haplotype-resolved genome assembly of a tetraploid potato cultivar.</title>
        <authorList>
            <person name="Sun H."/>
            <person name="Jiao W.-B."/>
            <person name="Krause K."/>
            <person name="Campoy J.A."/>
            <person name="Goel M."/>
            <person name="Folz-Donahue K."/>
            <person name="Kukat C."/>
            <person name="Huettel B."/>
            <person name="Schneeberger K."/>
        </authorList>
    </citation>
    <scope>NUCLEOTIDE SEQUENCE [LARGE SCALE GENOMIC DNA]</scope>
    <source>
        <strain evidence="2">SolTubOtavaFocal</strain>
        <tissue evidence="2">Leaves</tissue>
    </source>
</reference>
<accession>A0ABQ7WDG4</accession>
<feature type="region of interest" description="Disordered" evidence="1">
    <location>
        <begin position="92"/>
        <end position="111"/>
    </location>
</feature>
<evidence type="ECO:0000256" key="1">
    <source>
        <dbReference type="SAM" id="MobiDB-lite"/>
    </source>
</evidence>
<protein>
    <submittedName>
        <fullName evidence="2">Uncharacterized protein</fullName>
    </submittedName>
</protein>
<evidence type="ECO:0000313" key="3">
    <source>
        <dbReference type="Proteomes" id="UP000826656"/>
    </source>
</evidence>
<proteinExistence type="predicted"/>
<dbReference type="Proteomes" id="UP000826656">
    <property type="component" value="Unassembled WGS sequence"/>
</dbReference>
<evidence type="ECO:0000313" key="2">
    <source>
        <dbReference type="EMBL" id="KAH0778291.1"/>
    </source>
</evidence>